<evidence type="ECO:0000313" key="6">
    <source>
        <dbReference type="Proteomes" id="UP000503840"/>
    </source>
</evidence>
<dbReference type="PANTHER" id="PTHR35936:SF17">
    <property type="entry name" value="ARGININE-BINDING EXTRACELLULAR PROTEIN ARTP"/>
    <property type="match status" value="1"/>
</dbReference>
<dbReference type="SMART" id="SM00079">
    <property type="entry name" value="PBPe"/>
    <property type="match status" value="1"/>
</dbReference>
<accession>A0A7J0BJX5</accession>
<dbReference type="Proteomes" id="UP000503840">
    <property type="component" value="Unassembled WGS sequence"/>
</dbReference>
<evidence type="ECO:0000256" key="2">
    <source>
        <dbReference type="SAM" id="SignalP"/>
    </source>
</evidence>
<reference evidence="5 6" key="1">
    <citation type="submission" date="2020-05" db="EMBL/GenBank/DDBJ databases">
        <title>Draft genome sequence of Desulfovibrio sp. strain HN2T.</title>
        <authorList>
            <person name="Ueno A."/>
            <person name="Tamazawa S."/>
            <person name="Tamamura S."/>
            <person name="Murakami T."/>
            <person name="Kiyama T."/>
            <person name="Inomata H."/>
            <person name="Amano Y."/>
            <person name="Miyakawa K."/>
            <person name="Tamaki H."/>
            <person name="Naganuma T."/>
            <person name="Kaneko K."/>
        </authorList>
    </citation>
    <scope>NUCLEOTIDE SEQUENCE [LARGE SCALE GENOMIC DNA]</scope>
    <source>
        <strain evidence="5 6">HN2</strain>
    </source>
</reference>
<dbReference type="EMBL" id="BLVO01000013">
    <property type="protein sequence ID" value="GFM33374.1"/>
    <property type="molecule type" value="Genomic_DNA"/>
</dbReference>
<feature type="domain" description="Solute-binding protein family 3/N-terminal" evidence="3">
    <location>
        <begin position="24"/>
        <end position="246"/>
    </location>
</feature>
<organism evidence="5 6">
    <name type="scientific">Desulfovibrio subterraneus</name>
    <dbReference type="NCBI Taxonomy" id="2718620"/>
    <lineage>
        <taxon>Bacteria</taxon>
        <taxon>Pseudomonadati</taxon>
        <taxon>Thermodesulfobacteriota</taxon>
        <taxon>Desulfovibrionia</taxon>
        <taxon>Desulfovibrionales</taxon>
        <taxon>Desulfovibrionaceae</taxon>
        <taxon>Desulfovibrio</taxon>
    </lineage>
</organism>
<gene>
    <name evidence="5" type="ORF">DSM101010T_17390</name>
</gene>
<sequence>MLKKTLLTLLAVLMTANVALAGKTIVIAHDATWPPMEFVNKDKQIVGYSVDYTDAIAKELGLTVEHKNVAWDGIFAGLANSKYDMIASSVSITEERKAKYDFSEPYFEVKQAVILPVTSEAKTLADLKGKTIGGQIGTTGIFVAKKDGGVSPKEFDEVGHAVEALFTGRIDAAICDDVTAFDYVLNNEKYSGKLKVGFIVEADQKEYYGFVVKKGDKEMVDLLNKGIKAVQEKGIEKALREKWVGK</sequence>
<dbReference type="SMART" id="SM00062">
    <property type="entry name" value="PBPb"/>
    <property type="match status" value="1"/>
</dbReference>
<dbReference type="GO" id="GO:0016020">
    <property type="term" value="C:membrane"/>
    <property type="evidence" value="ECO:0007669"/>
    <property type="project" value="InterPro"/>
</dbReference>
<feature type="signal peptide" evidence="2">
    <location>
        <begin position="1"/>
        <end position="21"/>
    </location>
</feature>
<dbReference type="InterPro" id="IPR001638">
    <property type="entry name" value="Solute-binding_3/MltF_N"/>
</dbReference>
<keyword evidence="6" id="KW-1185">Reference proteome</keyword>
<evidence type="ECO:0000256" key="1">
    <source>
        <dbReference type="ARBA" id="ARBA00022729"/>
    </source>
</evidence>
<name>A0A7J0BJX5_9BACT</name>
<dbReference type="GO" id="GO:0015276">
    <property type="term" value="F:ligand-gated monoatomic ion channel activity"/>
    <property type="evidence" value="ECO:0007669"/>
    <property type="project" value="InterPro"/>
</dbReference>
<feature type="chain" id="PRO_5029658605" evidence="2">
    <location>
        <begin position="22"/>
        <end position="246"/>
    </location>
</feature>
<dbReference type="RefSeq" id="WP_174405041.1">
    <property type="nucleotide sequence ID" value="NZ_BLVO01000013.1"/>
</dbReference>
<evidence type="ECO:0000259" key="4">
    <source>
        <dbReference type="SMART" id="SM00079"/>
    </source>
</evidence>
<evidence type="ECO:0000313" key="5">
    <source>
        <dbReference type="EMBL" id="GFM33374.1"/>
    </source>
</evidence>
<evidence type="ECO:0000259" key="3">
    <source>
        <dbReference type="SMART" id="SM00062"/>
    </source>
</evidence>
<dbReference type="SUPFAM" id="SSF53850">
    <property type="entry name" value="Periplasmic binding protein-like II"/>
    <property type="match status" value="1"/>
</dbReference>
<proteinExistence type="predicted"/>
<dbReference type="Gene3D" id="3.40.190.10">
    <property type="entry name" value="Periplasmic binding protein-like II"/>
    <property type="match status" value="2"/>
</dbReference>
<feature type="domain" description="Ionotropic glutamate receptor C-terminal" evidence="4">
    <location>
        <begin position="24"/>
        <end position="246"/>
    </location>
</feature>
<dbReference type="Pfam" id="PF00497">
    <property type="entry name" value="SBP_bac_3"/>
    <property type="match status" value="1"/>
</dbReference>
<keyword evidence="1 2" id="KW-0732">Signal</keyword>
<dbReference type="AlphaFoldDB" id="A0A7J0BJX5"/>
<comment type="caution">
    <text evidence="5">The sequence shown here is derived from an EMBL/GenBank/DDBJ whole genome shotgun (WGS) entry which is preliminary data.</text>
</comment>
<protein>
    <submittedName>
        <fullName evidence="5">Basic amino acid ABC transporter substrate-binding protein</fullName>
    </submittedName>
</protein>
<dbReference type="PANTHER" id="PTHR35936">
    <property type="entry name" value="MEMBRANE-BOUND LYTIC MUREIN TRANSGLYCOSYLASE F"/>
    <property type="match status" value="1"/>
</dbReference>
<dbReference type="InterPro" id="IPR001320">
    <property type="entry name" value="Iontro_rcpt_C"/>
</dbReference>
<dbReference type="CDD" id="cd13624">
    <property type="entry name" value="PBP2_Arg_Lys_His"/>
    <property type="match status" value="1"/>
</dbReference>